<dbReference type="Pfam" id="PF07883">
    <property type="entry name" value="Cupin_2"/>
    <property type="match status" value="1"/>
</dbReference>
<evidence type="ECO:0000259" key="1">
    <source>
        <dbReference type="Pfam" id="PF07883"/>
    </source>
</evidence>
<evidence type="ECO:0000313" key="2">
    <source>
        <dbReference type="EMBL" id="OEJ93681.1"/>
    </source>
</evidence>
<dbReference type="EMBL" id="ASHX02000001">
    <property type="protein sequence ID" value="OEJ93681.1"/>
    <property type="molecule type" value="Genomic_DNA"/>
</dbReference>
<protein>
    <recommendedName>
        <fullName evidence="1">Cupin type-2 domain-containing protein</fullName>
    </recommendedName>
</protein>
<feature type="domain" description="Cupin type-2" evidence="1">
    <location>
        <begin position="40"/>
        <end position="100"/>
    </location>
</feature>
<dbReference type="AlphaFoldDB" id="A0A1D3DN12"/>
<dbReference type="STRING" id="1306406.J116_003540"/>
<dbReference type="InterPro" id="IPR013096">
    <property type="entry name" value="Cupin_2"/>
</dbReference>
<dbReference type="OrthoDB" id="3828611at2"/>
<proteinExistence type="predicted"/>
<comment type="caution">
    <text evidence="2">The sequence shown here is derived from an EMBL/GenBank/DDBJ whole genome shotgun (WGS) entry which is preliminary data.</text>
</comment>
<dbReference type="SUPFAM" id="SSF51182">
    <property type="entry name" value="RmlC-like cupins"/>
    <property type="match status" value="1"/>
</dbReference>
<reference evidence="2 3" key="1">
    <citation type="journal article" date="2013" name="Genome Announc.">
        <title>Genome Sequence of Streptomyces violaceusniger Strain SPC6, a Halotolerant Streptomycete That Exhibits Rapid Growth and Development.</title>
        <authorList>
            <person name="Chen X."/>
            <person name="Zhang B."/>
            <person name="Zhang W."/>
            <person name="Wu X."/>
            <person name="Zhang M."/>
            <person name="Chen T."/>
            <person name="Liu G."/>
            <person name="Dyson P."/>
        </authorList>
    </citation>
    <scope>NUCLEOTIDE SEQUENCE [LARGE SCALE GENOMIC DNA]</scope>
    <source>
        <strain evidence="2 3">SPC6</strain>
    </source>
</reference>
<dbReference type="eggNOG" id="COG4766">
    <property type="taxonomic scope" value="Bacteria"/>
</dbReference>
<keyword evidence="3" id="KW-1185">Reference proteome</keyword>
<dbReference type="Gene3D" id="2.60.120.10">
    <property type="entry name" value="Jelly Rolls"/>
    <property type="match status" value="1"/>
</dbReference>
<name>A0A1D3DN12_9ACTN</name>
<evidence type="ECO:0000313" key="3">
    <source>
        <dbReference type="Proteomes" id="UP000095329"/>
    </source>
</evidence>
<organism evidence="2 3">
    <name type="scientific">Streptomyces thermolilacinus SPC6</name>
    <dbReference type="NCBI Taxonomy" id="1306406"/>
    <lineage>
        <taxon>Bacteria</taxon>
        <taxon>Bacillati</taxon>
        <taxon>Actinomycetota</taxon>
        <taxon>Actinomycetes</taxon>
        <taxon>Kitasatosporales</taxon>
        <taxon>Streptomycetaceae</taxon>
        <taxon>Streptomyces</taxon>
    </lineage>
</organism>
<gene>
    <name evidence="2" type="ORF">J116_003540</name>
</gene>
<dbReference type="Proteomes" id="UP000095329">
    <property type="component" value="Unassembled WGS sequence"/>
</dbReference>
<sequence length="131" mass="14291">MAAHKYDTGQANWQQFADTRIFIGDLADDGVPKSMGAGYACLHPGHVMEWVPSYDEFIVVLSGRFAVDFQGGSVTAGPREMVWVEKGDPVTFRADGEEVLLAFGTNPPWQTTPETRASADLFRPLTASPVD</sequence>
<accession>A0A1D3DN12</accession>
<dbReference type="RefSeq" id="WP_023590731.1">
    <property type="nucleotide sequence ID" value="NZ_ASHX02000001.1"/>
</dbReference>
<dbReference type="InterPro" id="IPR014710">
    <property type="entry name" value="RmlC-like_jellyroll"/>
</dbReference>
<dbReference type="InterPro" id="IPR011051">
    <property type="entry name" value="RmlC_Cupin_sf"/>
</dbReference>